<dbReference type="OrthoDB" id="5341904at2759"/>
<feature type="region of interest" description="Disordered" evidence="1">
    <location>
        <begin position="292"/>
        <end position="334"/>
    </location>
</feature>
<feature type="region of interest" description="Disordered" evidence="1">
    <location>
        <begin position="208"/>
        <end position="270"/>
    </location>
</feature>
<sequence>MGGFLSIQSKEKRRRSNRLSKPPPNKATIPSASSHTPHQASGSNSFACSPAGAWQNPWTGTAIPVSSPEPEVAGRRSQSLPSVSYQPGAPWPVVNRARKCQSMVRESDDSSLYSPTTSTATSTPLSRRASLQPSEQDTFQPAALWNRPQPPAVHQPKRSYSVHSPAHRSQTAVHHSTIEEATSSNTLFMVDSQGFSLIRRRSLLTRPGVATRRSTRDAARRLSSPPIGQEIRTPNYPNEQCASPQLLLPGGKDTGPGSSAPLTQMRPPTPSDFEYTHLGALKLGSLRVVNGSASPCPSDRTRLNPSSTPTRETKEASTEHLGLRHHNEEDQPYTQQLTANEPSEIYEPQYSYKSTLGSSQSVEGTADSLRDELKISDDSTSTNQAYLTGMHRIRPPTSMLKIPTAFGSEKQREYPASPFSFDISPTITTPYRLRTDETDDEGISVPAAERTVVPLLECDSRHHNHERLQHSHRKVDSGYSSAASDRSLQDAHARKSTDSRRFTLSGSLGNPEIQPASNYPGLYNQLPIRRHLSLQGPGEGSNANFCGWPINTSSMCHEAQQIPVKGRVRSASFTAAPESSYVMSFSQYCHRLRRLESALPELSVVSVQGFPEGDPRCSKRTTYSSPEDSHAGKYPTGTESEPEIQGRGSAGKTACLSRSKFDALRMSIAEGVVNVDPGSIASPRLEPPRGRARSRSIEYQQKSLAKYAKRSNLYMAASPFVFH</sequence>
<name>A0A317VTA5_9EURO</name>
<gene>
    <name evidence="2" type="ORF">BO70DRAFT_90311</name>
</gene>
<evidence type="ECO:0000313" key="2">
    <source>
        <dbReference type="EMBL" id="PWY76172.1"/>
    </source>
</evidence>
<feature type="region of interest" description="Disordered" evidence="1">
    <location>
        <begin position="1"/>
        <end position="176"/>
    </location>
</feature>
<feature type="region of interest" description="Disordered" evidence="1">
    <location>
        <begin position="356"/>
        <end position="377"/>
    </location>
</feature>
<keyword evidence="3" id="KW-1185">Reference proteome</keyword>
<dbReference type="RefSeq" id="XP_025397536.1">
    <property type="nucleotide sequence ID" value="XM_025548830.1"/>
</dbReference>
<feature type="compositionally biased region" description="Polar residues" evidence="1">
    <location>
        <begin position="167"/>
        <end position="176"/>
    </location>
</feature>
<dbReference type="AlphaFoldDB" id="A0A317VTA5"/>
<organism evidence="2 3">
    <name type="scientific">Aspergillus heteromorphus CBS 117.55</name>
    <dbReference type="NCBI Taxonomy" id="1448321"/>
    <lineage>
        <taxon>Eukaryota</taxon>
        <taxon>Fungi</taxon>
        <taxon>Dikarya</taxon>
        <taxon>Ascomycota</taxon>
        <taxon>Pezizomycotina</taxon>
        <taxon>Eurotiomycetes</taxon>
        <taxon>Eurotiomycetidae</taxon>
        <taxon>Eurotiales</taxon>
        <taxon>Aspergillaceae</taxon>
        <taxon>Aspergillus</taxon>
        <taxon>Aspergillus subgen. Circumdati</taxon>
    </lineage>
</organism>
<evidence type="ECO:0000313" key="3">
    <source>
        <dbReference type="Proteomes" id="UP000247233"/>
    </source>
</evidence>
<comment type="caution">
    <text evidence="2">The sequence shown here is derived from an EMBL/GenBank/DDBJ whole genome shotgun (WGS) entry which is preliminary data.</text>
</comment>
<proteinExistence type="predicted"/>
<dbReference type="STRING" id="1448321.A0A317VTA5"/>
<dbReference type="EMBL" id="MSFL01000020">
    <property type="protein sequence ID" value="PWY76172.1"/>
    <property type="molecule type" value="Genomic_DNA"/>
</dbReference>
<feature type="compositionally biased region" description="Basic and acidic residues" evidence="1">
    <location>
        <begin position="311"/>
        <end position="329"/>
    </location>
</feature>
<feature type="compositionally biased region" description="Polar residues" evidence="1">
    <location>
        <begin position="28"/>
        <end position="47"/>
    </location>
</feature>
<feature type="compositionally biased region" description="Polar residues" evidence="1">
    <location>
        <begin position="76"/>
        <end position="85"/>
    </location>
</feature>
<feature type="compositionally biased region" description="Low complexity" evidence="1">
    <location>
        <begin position="110"/>
        <end position="130"/>
    </location>
</feature>
<feature type="region of interest" description="Disordered" evidence="1">
    <location>
        <begin position="464"/>
        <end position="518"/>
    </location>
</feature>
<feature type="compositionally biased region" description="Basic and acidic residues" evidence="1">
    <location>
        <begin position="487"/>
        <end position="501"/>
    </location>
</feature>
<dbReference type="VEuPathDB" id="FungiDB:BO70DRAFT_90311"/>
<dbReference type="GeneID" id="37071067"/>
<dbReference type="Proteomes" id="UP000247233">
    <property type="component" value="Unassembled WGS sequence"/>
</dbReference>
<protein>
    <submittedName>
        <fullName evidence="2">Uncharacterized protein</fullName>
    </submittedName>
</protein>
<feature type="region of interest" description="Disordered" evidence="1">
    <location>
        <begin position="610"/>
        <end position="651"/>
    </location>
</feature>
<feature type="compositionally biased region" description="Basic and acidic residues" evidence="1">
    <location>
        <begin position="368"/>
        <end position="377"/>
    </location>
</feature>
<accession>A0A317VTA5</accession>
<evidence type="ECO:0000256" key="1">
    <source>
        <dbReference type="SAM" id="MobiDB-lite"/>
    </source>
</evidence>
<reference evidence="2 3" key="1">
    <citation type="submission" date="2016-12" db="EMBL/GenBank/DDBJ databases">
        <title>The genomes of Aspergillus section Nigri reveals drivers in fungal speciation.</title>
        <authorList>
            <consortium name="DOE Joint Genome Institute"/>
            <person name="Vesth T.C."/>
            <person name="Nybo J."/>
            <person name="Theobald S."/>
            <person name="Brandl J."/>
            <person name="Frisvad J.C."/>
            <person name="Nielsen K.F."/>
            <person name="Lyhne E.K."/>
            <person name="Kogle M.E."/>
            <person name="Kuo A."/>
            <person name="Riley R."/>
            <person name="Clum A."/>
            <person name="Nolan M."/>
            <person name="Lipzen A."/>
            <person name="Salamov A."/>
            <person name="Henrissat B."/>
            <person name="Wiebenga A."/>
            <person name="De Vries R.P."/>
            <person name="Grigoriev I.V."/>
            <person name="Mortensen U.H."/>
            <person name="Andersen M.R."/>
            <person name="Baker S.E."/>
        </authorList>
    </citation>
    <scope>NUCLEOTIDE SEQUENCE [LARGE SCALE GENOMIC DNA]</scope>
    <source>
        <strain evidence="2 3">CBS 117.55</strain>
    </source>
</reference>